<protein>
    <submittedName>
        <fullName evidence="1">Uncharacterized protein</fullName>
    </submittedName>
</protein>
<evidence type="ECO:0000313" key="2">
    <source>
        <dbReference type="Proteomes" id="UP000017836"/>
    </source>
</evidence>
<dbReference type="Gramene" id="ERN06634">
    <property type="protein sequence ID" value="ERN06634"/>
    <property type="gene ID" value="AMTR_s00058p00173040"/>
</dbReference>
<dbReference type="PANTHER" id="PTHR33156:SF2">
    <property type="entry name" value="OS01G0738000 PROTEIN"/>
    <property type="match status" value="1"/>
</dbReference>
<proteinExistence type="predicted"/>
<dbReference type="Proteomes" id="UP000017836">
    <property type="component" value="Unassembled WGS sequence"/>
</dbReference>
<evidence type="ECO:0000313" key="1">
    <source>
        <dbReference type="EMBL" id="ERN06634.1"/>
    </source>
</evidence>
<dbReference type="InterPro" id="IPR043459">
    <property type="entry name" value="NFD6/NOXY2-like"/>
</dbReference>
<accession>W1PG11</accession>
<organism evidence="1 2">
    <name type="scientific">Amborella trichopoda</name>
    <dbReference type="NCBI Taxonomy" id="13333"/>
    <lineage>
        <taxon>Eukaryota</taxon>
        <taxon>Viridiplantae</taxon>
        <taxon>Streptophyta</taxon>
        <taxon>Embryophyta</taxon>
        <taxon>Tracheophyta</taxon>
        <taxon>Spermatophyta</taxon>
        <taxon>Magnoliopsida</taxon>
        <taxon>Amborellales</taxon>
        <taxon>Amborellaceae</taxon>
        <taxon>Amborella</taxon>
    </lineage>
</organism>
<dbReference type="AlphaFoldDB" id="W1PG11"/>
<dbReference type="PANTHER" id="PTHR33156">
    <property type="entry name" value="OS02G0230000 PROTEIN"/>
    <property type="match status" value="1"/>
</dbReference>
<dbReference type="EMBL" id="KI393888">
    <property type="protein sequence ID" value="ERN06634.1"/>
    <property type="molecule type" value="Genomic_DNA"/>
</dbReference>
<dbReference type="HOGENOM" id="CLU_2029808_0_0_1"/>
<keyword evidence="2" id="KW-1185">Reference proteome</keyword>
<gene>
    <name evidence="1" type="ORF">AMTR_s00058p00173040</name>
</gene>
<sequence>MARVAAATSFVRSRCIPRSSTFRNGINPSCSSEPTFNRFTSSTPSSSTRLSRDRDSFISRGLPVLSCVGSLVPLHSVTASSLLVSMLSVKSQSWGWLSEDYFVLDSGYIGEERQKMSQLLYQ</sequence>
<name>W1PG11_AMBTC</name>
<reference evidence="2" key="1">
    <citation type="journal article" date="2013" name="Science">
        <title>The Amborella genome and the evolution of flowering plants.</title>
        <authorList>
            <consortium name="Amborella Genome Project"/>
        </authorList>
    </citation>
    <scope>NUCLEOTIDE SEQUENCE [LARGE SCALE GENOMIC DNA]</scope>
</reference>